<comment type="caution">
    <text evidence="2">The sequence shown here is derived from an EMBL/GenBank/DDBJ whole genome shotgun (WGS) entry which is preliminary data.</text>
</comment>
<keyword evidence="3" id="KW-1185">Reference proteome</keyword>
<feature type="domain" description="VOC" evidence="1">
    <location>
        <begin position="6"/>
        <end position="121"/>
    </location>
</feature>
<dbReference type="InterPro" id="IPR037523">
    <property type="entry name" value="VOC_core"/>
</dbReference>
<evidence type="ECO:0000259" key="1">
    <source>
        <dbReference type="PROSITE" id="PS51819"/>
    </source>
</evidence>
<evidence type="ECO:0000313" key="3">
    <source>
        <dbReference type="Proteomes" id="UP001589654"/>
    </source>
</evidence>
<name>A0ABV5J3K9_9BACT</name>
<sequence>MTVNPKIYRVILPVTDIEKAQKFYENLFELKGQRVSPGRHYFDCGGTILACFDSKADGDNLETTPNPDHIYFAVDQLDNLYEKAKKMDFTEVEDSIKTRPWGERSFYAKDPFGNPICFVERKTIFTGN</sequence>
<dbReference type="Gene3D" id="3.10.180.10">
    <property type="entry name" value="2,3-Dihydroxybiphenyl 1,2-Dioxygenase, domain 1"/>
    <property type="match status" value="1"/>
</dbReference>
<gene>
    <name evidence="2" type="ORF">ACFFUR_06165</name>
</gene>
<dbReference type="CDD" id="cd06587">
    <property type="entry name" value="VOC"/>
    <property type="match status" value="1"/>
</dbReference>
<dbReference type="Pfam" id="PF00903">
    <property type="entry name" value="Glyoxalase"/>
    <property type="match status" value="1"/>
</dbReference>
<evidence type="ECO:0000313" key="2">
    <source>
        <dbReference type="EMBL" id="MFB9211381.1"/>
    </source>
</evidence>
<dbReference type="RefSeq" id="WP_290246655.1">
    <property type="nucleotide sequence ID" value="NZ_JAUFQT010000001.1"/>
</dbReference>
<organism evidence="2 3">
    <name type="scientific">Echinicola jeungdonensis</name>
    <dbReference type="NCBI Taxonomy" id="709343"/>
    <lineage>
        <taxon>Bacteria</taxon>
        <taxon>Pseudomonadati</taxon>
        <taxon>Bacteroidota</taxon>
        <taxon>Cytophagia</taxon>
        <taxon>Cytophagales</taxon>
        <taxon>Cyclobacteriaceae</taxon>
        <taxon>Echinicola</taxon>
    </lineage>
</organism>
<reference evidence="2 3" key="1">
    <citation type="submission" date="2024-09" db="EMBL/GenBank/DDBJ databases">
        <authorList>
            <person name="Sun Q."/>
            <person name="Mori K."/>
        </authorList>
    </citation>
    <scope>NUCLEOTIDE SEQUENCE [LARGE SCALE GENOMIC DNA]</scope>
    <source>
        <strain evidence="2 3">CECT 7682</strain>
    </source>
</reference>
<proteinExistence type="predicted"/>
<dbReference type="SUPFAM" id="SSF54593">
    <property type="entry name" value="Glyoxalase/Bleomycin resistance protein/Dihydroxybiphenyl dioxygenase"/>
    <property type="match status" value="1"/>
</dbReference>
<dbReference type="PROSITE" id="PS51819">
    <property type="entry name" value="VOC"/>
    <property type="match status" value="1"/>
</dbReference>
<dbReference type="Proteomes" id="UP001589654">
    <property type="component" value="Unassembled WGS sequence"/>
</dbReference>
<dbReference type="EMBL" id="JBHMEW010000048">
    <property type="protein sequence ID" value="MFB9211381.1"/>
    <property type="molecule type" value="Genomic_DNA"/>
</dbReference>
<accession>A0ABV5J3K9</accession>
<protein>
    <submittedName>
        <fullName evidence="2">VOC family protein</fullName>
    </submittedName>
</protein>
<dbReference type="InterPro" id="IPR029068">
    <property type="entry name" value="Glyas_Bleomycin-R_OHBP_Dase"/>
</dbReference>
<dbReference type="InterPro" id="IPR004360">
    <property type="entry name" value="Glyas_Fos-R_dOase_dom"/>
</dbReference>